<dbReference type="RefSeq" id="XP_019032019.1">
    <property type="nucleotide sequence ID" value="XM_019176106.1"/>
</dbReference>
<keyword evidence="1" id="KW-0378">Hydrolase</keyword>
<accession>A0A1E3J990</accession>
<comment type="caution">
    <text evidence="1">The sequence shown here is derived from an EMBL/GenBank/DDBJ whole genome shotgun (WGS) entry which is preliminary data.</text>
</comment>
<protein>
    <submittedName>
        <fullName evidence="1">HAD hydrolase</fullName>
    </submittedName>
</protein>
<dbReference type="AlphaFoldDB" id="A0A1E3J990"/>
<dbReference type="InterPro" id="IPR036412">
    <property type="entry name" value="HAD-like_sf"/>
</dbReference>
<dbReference type="Gene3D" id="3.40.50.1000">
    <property type="entry name" value="HAD superfamily/HAD-like"/>
    <property type="match status" value="2"/>
</dbReference>
<dbReference type="Pfam" id="PF13242">
    <property type="entry name" value="Hydrolase_like"/>
    <property type="match status" value="1"/>
</dbReference>
<organism evidence="1 2">
    <name type="scientific">Cryptococcus wingfieldii CBS 7118</name>
    <dbReference type="NCBI Taxonomy" id="1295528"/>
    <lineage>
        <taxon>Eukaryota</taxon>
        <taxon>Fungi</taxon>
        <taxon>Dikarya</taxon>
        <taxon>Basidiomycota</taxon>
        <taxon>Agaricomycotina</taxon>
        <taxon>Tremellomycetes</taxon>
        <taxon>Tremellales</taxon>
        <taxon>Cryptococcaceae</taxon>
        <taxon>Cryptococcus</taxon>
    </lineage>
</organism>
<dbReference type="Proteomes" id="UP000094819">
    <property type="component" value="Unassembled WGS sequence"/>
</dbReference>
<dbReference type="GO" id="GO:0005737">
    <property type="term" value="C:cytoplasm"/>
    <property type="evidence" value="ECO:0007669"/>
    <property type="project" value="TreeGrafter"/>
</dbReference>
<dbReference type="Pfam" id="PF13344">
    <property type="entry name" value="Hydrolase_6"/>
    <property type="match status" value="1"/>
</dbReference>
<evidence type="ECO:0000313" key="2">
    <source>
        <dbReference type="Proteomes" id="UP000094819"/>
    </source>
</evidence>
<sequence>MAFYLRKSTFYGDDRHNSVGRHGNPFSFYKLVFSRSCITLNHVQVSPVLLHNNPANILRNTLKLKALLIDLNGTLHIGSDPTPSAVQALTRLRQARIPFIFCSNSTKESSLCPLGKLKGMGFEARKEELLTSLGACKMLVEERGYKRPLLLMSPSAQEEFASFSDSAPYDSVILGLHPQSLSYEPLNRAFRVLKGEPLSTQDSEDKSKAEPALIAPHAAMYMQDPGSSSLLPGLSLGIGPFVRALEESTGTKAEIVGKPTRSFFELALERLKALGGEEWDVGEVAVVGDDVENDLGEGARELGLKRVLVKTGKYRQGVERTTEYPPDHVYDTFANLVDDLAQQ</sequence>
<dbReference type="GO" id="GO:0016791">
    <property type="term" value="F:phosphatase activity"/>
    <property type="evidence" value="ECO:0007669"/>
    <property type="project" value="TreeGrafter"/>
</dbReference>
<gene>
    <name evidence="1" type="ORF">L198_03981</name>
</gene>
<dbReference type="InterPro" id="IPR006357">
    <property type="entry name" value="HAD-SF_hydro_IIA"/>
</dbReference>
<dbReference type="GeneID" id="30193194"/>
<proteinExistence type="predicted"/>
<dbReference type="OrthoDB" id="426235at2759"/>
<dbReference type="PANTHER" id="PTHR19288">
    <property type="entry name" value="4-NITROPHENYLPHOSPHATASE-RELATED"/>
    <property type="match status" value="1"/>
</dbReference>
<evidence type="ECO:0000313" key="1">
    <source>
        <dbReference type="EMBL" id="ODN97417.1"/>
    </source>
</evidence>
<dbReference type="SUPFAM" id="SSF56784">
    <property type="entry name" value="HAD-like"/>
    <property type="match status" value="1"/>
</dbReference>
<reference evidence="1 2" key="1">
    <citation type="submission" date="2016-06" db="EMBL/GenBank/DDBJ databases">
        <title>Evolution of pathogenesis and genome organization in the Tremellales.</title>
        <authorList>
            <person name="Cuomo C."/>
            <person name="Litvintseva A."/>
            <person name="Heitman J."/>
            <person name="Chen Y."/>
            <person name="Sun S."/>
            <person name="Springer D."/>
            <person name="Dromer F."/>
            <person name="Young S."/>
            <person name="Zeng Q."/>
            <person name="Chapman S."/>
            <person name="Gujja S."/>
            <person name="Saif S."/>
            <person name="Birren B."/>
        </authorList>
    </citation>
    <scope>NUCLEOTIDE SEQUENCE [LARGE SCALE GENOMIC DNA]</scope>
    <source>
        <strain evidence="1 2">CBS 7118</strain>
    </source>
</reference>
<dbReference type="PANTHER" id="PTHR19288:SF46">
    <property type="entry name" value="HALOACID DEHALOGENASE-LIKE HYDROLASE DOMAIN-CONTAINING PROTEIN 2"/>
    <property type="match status" value="1"/>
</dbReference>
<keyword evidence="2" id="KW-1185">Reference proteome</keyword>
<name>A0A1E3J990_9TREE</name>
<dbReference type="InterPro" id="IPR023214">
    <property type="entry name" value="HAD_sf"/>
</dbReference>
<dbReference type="EMBL" id="AWGH01000010">
    <property type="protein sequence ID" value="ODN97417.1"/>
    <property type="molecule type" value="Genomic_DNA"/>
</dbReference>